<comment type="caution">
    <text evidence="1">The sequence shown here is derived from an EMBL/GenBank/DDBJ whole genome shotgun (WGS) entry which is preliminary data.</text>
</comment>
<dbReference type="EMBL" id="BMLF01000002">
    <property type="protein sequence ID" value="GGM08498.1"/>
    <property type="molecule type" value="Genomic_DNA"/>
</dbReference>
<organism evidence="1 2">
    <name type="scientific">Pseudooceanicola nanhaiensis</name>
    <dbReference type="NCBI Taxonomy" id="375761"/>
    <lineage>
        <taxon>Bacteria</taxon>
        <taxon>Pseudomonadati</taxon>
        <taxon>Pseudomonadota</taxon>
        <taxon>Alphaproteobacteria</taxon>
        <taxon>Rhodobacterales</taxon>
        <taxon>Paracoccaceae</taxon>
        <taxon>Pseudooceanicola</taxon>
    </lineage>
</organism>
<sequence length="450" mass="49164">MDRLMSWDSKVLWSEGLFLQPHHFQQADRYTESLVAGLARRVTPYAWGVNALEIDEEVLKVGQFAIKSCSGLTQDGTVFRVPAAEDHPPALDVPDTIKNCVIYLTVPHRRQGALEVDMSGAELSAARLRPAEVEVTDVTGAGRKAVTLGVGKLRLQFALEVDDLSDRLAIPIARIVEVKPDKEVVLDTAFVASCVDIRAAPPLAGFLQELDGLLRHRMTALAGRMSEGGTAKGVAEISDFLLLMCVNRAQPVMQHLTKIENVHPEAFYRACVGLAGELATFMAVEKSAPQFPPYAHDNLTRSFNPVIKALRQYLSSVLEQTAISIPLDPRKYGISVGVIADRKLLSTAGFVLAVQADIPAENVRRHFANQAKVGPVEEIRQLVNSALPGIPLRPLPVAPRQIPYHAGVVYFELDRDSPHWGKMSTSGGIAVHVSGEFPGLKMELWAIRQG</sequence>
<dbReference type="PANTHER" id="PTHR35566">
    <property type="entry name" value="BLR3599 PROTEIN"/>
    <property type="match status" value="1"/>
</dbReference>
<dbReference type="PANTHER" id="PTHR35566:SF1">
    <property type="entry name" value="TYPE VI SECRETION SYSTEM BASEPLATE COMPONENT TSSK1"/>
    <property type="match status" value="1"/>
</dbReference>
<proteinExistence type="predicted"/>
<reference evidence="1" key="1">
    <citation type="journal article" date="2014" name="Int. J. Syst. Evol. Microbiol.">
        <title>Complete genome sequence of Corynebacterium casei LMG S-19264T (=DSM 44701T), isolated from a smear-ripened cheese.</title>
        <authorList>
            <consortium name="US DOE Joint Genome Institute (JGI-PGF)"/>
            <person name="Walter F."/>
            <person name="Albersmeier A."/>
            <person name="Kalinowski J."/>
            <person name="Ruckert C."/>
        </authorList>
    </citation>
    <scope>NUCLEOTIDE SEQUENCE</scope>
    <source>
        <strain evidence="1">CGMCC 1.6293</strain>
    </source>
</reference>
<evidence type="ECO:0000313" key="1">
    <source>
        <dbReference type="EMBL" id="GGM08498.1"/>
    </source>
</evidence>
<evidence type="ECO:0000313" key="2">
    <source>
        <dbReference type="Proteomes" id="UP000649829"/>
    </source>
</evidence>
<dbReference type="AlphaFoldDB" id="A0A917T2I9"/>
<dbReference type="Proteomes" id="UP000649829">
    <property type="component" value="Unassembled WGS sequence"/>
</dbReference>
<reference evidence="1" key="2">
    <citation type="submission" date="2020-09" db="EMBL/GenBank/DDBJ databases">
        <authorList>
            <person name="Sun Q."/>
            <person name="Zhou Y."/>
        </authorList>
    </citation>
    <scope>NUCLEOTIDE SEQUENCE</scope>
    <source>
        <strain evidence="1">CGMCC 1.6293</strain>
    </source>
</reference>
<dbReference type="InterPro" id="IPR010263">
    <property type="entry name" value="T6SS_TssK"/>
</dbReference>
<keyword evidence="2" id="KW-1185">Reference proteome</keyword>
<dbReference type="NCBIfam" id="TIGR03353">
    <property type="entry name" value="VI_chp_4"/>
    <property type="match status" value="1"/>
</dbReference>
<accession>A0A917T2I9</accession>
<dbReference type="Pfam" id="PF05936">
    <property type="entry name" value="T6SS_VasE"/>
    <property type="match status" value="1"/>
</dbReference>
<gene>
    <name evidence="1" type="primary">impJ</name>
    <name evidence="1" type="ORF">GCM10011534_33110</name>
</gene>
<protein>
    <submittedName>
        <fullName evidence="1">Type VI secretion protein</fullName>
    </submittedName>
</protein>
<name>A0A917T2I9_9RHOB</name>